<keyword evidence="2" id="KW-0732">Signal</keyword>
<evidence type="ECO:0000256" key="3">
    <source>
        <dbReference type="ARBA" id="ARBA00022737"/>
    </source>
</evidence>
<dbReference type="SMART" id="SM00364">
    <property type="entry name" value="LRR_BAC"/>
    <property type="match status" value="12"/>
</dbReference>
<dbReference type="SMART" id="SM00365">
    <property type="entry name" value="LRR_SD22"/>
    <property type="match status" value="7"/>
</dbReference>
<proteinExistence type="predicted"/>
<keyword evidence="5" id="KW-1185">Reference proteome</keyword>
<keyword evidence="1" id="KW-0433">Leucine-rich repeat</keyword>
<dbReference type="PANTHER" id="PTHR24373:SF370">
    <property type="entry name" value="FISH-LIPS, ISOFORM E"/>
    <property type="match status" value="1"/>
</dbReference>
<dbReference type="InterPro" id="IPR032675">
    <property type="entry name" value="LRR_dom_sf"/>
</dbReference>
<dbReference type="InterPro" id="IPR001611">
    <property type="entry name" value="Leu-rich_rpt"/>
</dbReference>
<dbReference type="SUPFAM" id="SSF52058">
    <property type="entry name" value="L domain-like"/>
    <property type="match status" value="3"/>
</dbReference>
<evidence type="ECO:0000256" key="1">
    <source>
        <dbReference type="ARBA" id="ARBA00022614"/>
    </source>
</evidence>
<dbReference type="EMBL" id="CP092863">
    <property type="protein sequence ID" value="UYV60682.1"/>
    <property type="molecule type" value="Genomic_DNA"/>
</dbReference>
<dbReference type="PROSITE" id="PS51450">
    <property type="entry name" value="LRR"/>
    <property type="match status" value="6"/>
</dbReference>
<dbReference type="Pfam" id="PF13306">
    <property type="entry name" value="LRR_5"/>
    <property type="match status" value="1"/>
</dbReference>
<dbReference type="InterPro" id="IPR036397">
    <property type="entry name" value="RNaseH_sf"/>
</dbReference>
<gene>
    <name evidence="4" type="ORF">LAZ67_1001878</name>
</gene>
<dbReference type="Gene3D" id="3.30.420.10">
    <property type="entry name" value="Ribonuclease H-like superfamily/Ribonuclease H"/>
    <property type="match status" value="2"/>
</dbReference>
<evidence type="ECO:0000256" key="2">
    <source>
        <dbReference type="ARBA" id="ARBA00022729"/>
    </source>
</evidence>
<dbReference type="SUPFAM" id="SSF52047">
    <property type="entry name" value="RNI-like"/>
    <property type="match status" value="1"/>
</dbReference>
<accession>A0ABY6JWJ7</accession>
<evidence type="ECO:0000313" key="5">
    <source>
        <dbReference type="Proteomes" id="UP001235939"/>
    </source>
</evidence>
<name>A0ABY6JWJ7_9ARAC</name>
<dbReference type="SMART" id="SM00369">
    <property type="entry name" value="LRR_TYP"/>
    <property type="match status" value="27"/>
</dbReference>
<protein>
    <submittedName>
        <fullName evidence="4">GPRNNB1</fullName>
    </submittedName>
</protein>
<dbReference type="PANTHER" id="PTHR24373">
    <property type="entry name" value="SLIT RELATED LEUCINE-RICH REPEAT NEURONAL PROTEIN"/>
    <property type="match status" value="1"/>
</dbReference>
<dbReference type="InterPro" id="IPR003591">
    <property type="entry name" value="Leu-rich_rpt_typical-subtyp"/>
</dbReference>
<evidence type="ECO:0000313" key="4">
    <source>
        <dbReference type="EMBL" id="UYV60682.1"/>
    </source>
</evidence>
<dbReference type="InterPro" id="IPR026906">
    <property type="entry name" value="LRR_5"/>
</dbReference>
<dbReference type="Proteomes" id="UP001235939">
    <property type="component" value="Chromosome 01"/>
</dbReference>
<keyword evidence="3" id="KW-0677">Repeat</keyword>
<organism evidence="4 5">
    <name type="scientific">Cordylochernes scorpioides</name>
    <dbReference type="NCBI Taxonomy" id="51811"/>
    <lineage>
        <taxon>Eukaryota</taxon>
        <taxon>Metazoa</taxon>
        <taxon>Ecdysozoa</taxon>
        <taxon>Arthropoda</taxon>
        <taxon>Chelicerata</taxon>
        <taxon>Arachnida</taxon>
        <taxon>Pseudoscorpiones</taxon>
        <taxon>Cheliferoidea</taxon>
        <taxon>Chernetidae</taxon>
        <taxon>Cordylochernes</taxon>
    </lineage>
</organism>
<dbReference type="Gene3D" id="3.80.10.10">
    <property type="entry name" value="Ribonuclease Inhibitor"/>
    <property type="match status" value="7"/>
</dbReference>
<dbReference type="InterPro" id="IPR050328">
    <property type="entry name" value="Dev_Immune_Receptor"/>
</dbReference>
<sequence length="1484" mass="167416">MEAARAFLEMHQRDGYQLFSRIVTGDESWVHHSTPETKRQSMVWKKPEESAPKKAKVTISAGKVMAMQNFKWEFFTHPPYSPELAPSDFHLYPALKWHLGGKHFANDDEVQAEANHWLRRQDTAWYNSAQFDIQLGAVNGMGNKFGVALLILLHISAVRTCPALCTCSPHDVTCVGSPFPDLPPGSELRQLAVARPTPAMQVLRDDALRGARLASLRLTHGRLIHLHPRALAASERQLSSLDLSFNRLIDLPDLFNLRSLEWLNLHHNRLEDLPEDWPVSLRNLFLGQNRLTILHDNAFSRLVNLTSLDLDGNLLREVHGQPFPSAISTLSISNNLLEHVPWRAIAALPRLTWLNLSGNLIQNTGSPTLKHHFDNLDLSHNLLTTISDRLFNGSLVVRDLRLDYNFLKSLSVRSLHGLFLERVSFSNNRLTTLPDLLFQGHEERLKALDFSFNLFSKFPSFAIKNLSSLAQLFLRGNQLEELDEDDFVGCRRSLEILDLSKNLFKSIPKNALQITKKLARLSLQDNLISTMVGSDFHKWGFSLTTLSLANNLLESLELRTFLYTPMLRELKLSFNHFKEIDAEVLFPIKNTLQVLELSTALSLEYKGNLEFLSNLTQLEWLEVNHNYLLNPCIDHLALPHIVYLNMEGNSFTRVPLELSTWRHVKDIILSHNHIDFVKPLTFSGLQQVTQINLYDNRINEIYSGTFANCSVLHSLILTNNVVETIHHGAFYNLPLLTTIYLQDNLLANLDLSVFEPARPLNPLFINVTSNYLNTVECSSNLTVPIQTLDLSHNGFKVVSRNMFKCIGEYLKKLFLSHNEITYIHTSTFEVTIHLQILHLDHNKLLHLNGGFIGNNLQILSLKKNRLQKFPEEFLLSFKSLKLVDLSDNNITISHENKFLNPKVEEVDVSNNFIIRPNLLNGQLPRIGFLDLSNTDLQLPSGKRYFHFPALHHLNLSWNNLLVFEEEVFADVPELISLDISHNPLWRFNASVLRPLRSVETLQADNTGLENLGPLPLPRLRDLHLANNRLGNLTTEVFAQTNSLRKLILKGNRFAEVPRQLWSLVPRLRTLDLSHNPIEVLSMASFAGLDHLTELDLRGLALKFLDSRVLYGLRFLQTFRTGSYGEVRAFRLHHLLARSPGLRRAEVEVGEATLAHQLQWTFGPRLRELAVTGRALRRVLPDAFLGLAAPELALRLSGTALRRLPDGLLRYLADVRFLTLDLRGNRLTALGPEVLSAGGPHGTQHIPGTTLMDSLAIKVKTSGFQVGLAFNIPVRRILGAVDVTLVKRSAHTVHVQPGLHRLVDRSDVRLSWHRLAGSSTGPETTSHVFHSLYMRCTPRSQPLEMLLLAAMARGMAAPVATGDSSCPRSAFRRCALRGVPGTPSSLYATFRCQLQSTAARPHAHPPRLLQLHGERCKSSLSVDYWLVGDGPTVDDIVILWDICSPPYCYLPQALVLTGIWKTIQMSLDSSGLSGTVHDNHTSASK</sequence>
<dbReference type="Pfam" id="PF13855">
    <property type="entry name" value="LRR_8"/>
    <property type="match status" value="5"/>
</dbReference>
<reference evidence="4 5" key="1">
    <citation type="submission" date="2022-01" db="EMBL/GenBank/DDBJ databases">
        <title>A chromosomal length assembly of Cordylochernes scorpioides.</title>
        <authorList>
            <person name="Zeh D."/>
            <person name="Zeh J."/>
        </authorList>
    </citation>
    <scope>NUCLEOTIDE SEQUENCE [LARGE SCALE GENOMIC DNA]</scope>
    <source>
        <strain evidence="4">IN4F17</strain>
        <tissue evidence="4">Whole Body</tissue>
    </source>
</reference>